<evidence type="ECO:0000313" key="1">
    <source>
        <dbReference type="EMBL" id="EIW80554.1"/>
    </source>
</evidence>
<name>A0A5M3MP98_CONPW</name>
<dbReference type="OMA" id="WSSITEN"/>
<gene>
    <name evidence="1" type="ORF">CONPUDRAFT_154582</name>
</gene>
<dbReference type="AlphaFoldDB" id="A0A5M3MP98"/>
<dbReference type="KEGG" id="cput:CONPUDRAFT_154582"/>
<dbReference type="EMBL" id="JH711579">
    <property type="protein sequence ID" value="EIW80554.1"/>
    <property type="molecule type" value="Genomic_DNA"/>
</dbReference>
<dbReference type="OrthoDB" id="3256525at2759"/>
<dbReference type="RefSeq" id="XP_007769484.1">
    <property type="nucleotide sequence ID" value="XM_007771294.1"/>
</dbReference>
<accession>A0A5M3MP98</accession>
<reference evidence="2" key="1">
    <citation type="journal article" date="2012" name="Science">
        <title>The Paleozoic origin of enzymatic lignin decomposition reconstructed from 31 fungal genomes.</title>
        <authorList>
            <person name="Floudas D."/>
            <person name="Binder M."/>
            <person name="Riley R."/>
            <person name="Barry K."/>
            <person name="Blanchette R.A."/>
            <person name="Henrissat B."/>
            <person name="Martinez A.T."/>
            <person name="Otillar R."/>
            <person name="Spatafora J.W."/>
            <person name="Yadav J.S."/>
            <person name="Aerts A."/>
            <person name="Benoit I."/>
            <person name="Boyd A."/>
            <person name="Carlson A."/>
            <person name="Copeland A."/>
            <person name="Coutinho P.M."/>
            <person name="de Vries R.P."/>
            <person name="Ferreira P."/>
            <person name="Findley K."/>
            <person name="Foster B."/>
            <person name="Gaskell J."/>
            <person name="Glotzer D."/>
            <person name="Gorecki P."/>
            <person name="Heitman J."/>
            <person name="Hesse C."/>
            <person name="Hori C."/>
            <person name="Igarashi K."/>
            <person name="Jurgens J.A."/>
            <person name="Kallen N."/>
            <person name="Kersten P."/>
            <person name="Kohler A."/>
            <person name="Kuees U."/>
            <person name="Kumar T.K.A."/>
            <person name="Kuo A."/>
            <person name="LaButti K."/>
            <person name="Larrondo L.F."/>
            <person name="Lindquist E."/>
            <person name="Ling A."/>
            <person name="Lombard V."/>
            <person name="Lucas S."/>
            <person name="Lundell T."/>
            <person name="Martin R."/>
            <person name="McLaughlin D.J."/>
            <person name="Morgenstern I."/>
            <person name="Morin E."/>
            <person name="Murat C."/>
            <person name="Nagy L.G."/>
            <person name="Nolan M."/>
            <person name="Ohm R.A."/>
            <person name="Patyshakuliyeva A."/>
            <person name="Rokas A."/>
            <person name="Ruiz-Duenas F.J."/>
            <person name="Sabat G."/>
            <person name="Salamov A."/>
            <person name="Samejima M."/>
            <person name="Schmutz J."/>
            <person name="Slot J.C."/>
            <person name="St John F."/>
            <person name="Stenlid J."/>
            <person name="Sun H."/>
            <person name="Sun S."/>
            <person name="Syed K."/>
            <person name="Tsang A."/>
            <person name="Wiebenga A."/>
            <person name="Young D."/>
            <person name="Pisabarro A."/>
            <person name="Eastwood D.C."/>
            <person name="Martin F."/>
            <person name="Cullen D."/>
            <person name="Grigoriev I.V."/>
            <person name="Hibbett D.S."/>
        </authorList>
    </citation>
    <scope>NUCLEOTIDE SEQUENCE [LARGE SCALE GENOMIC DNA]</scope>
    <source>
        <strain evidence="2">RWD-64-598 SS2</strain>
    </source>
</reference>
<sequence>MPASGPQSQNAHVTFQLPPELWVQVFQHATHSTPGILEPDIYAHTEAFGSQYSGGTDPALRKSMATRRCLPLVCKGWYALSIELLYRSVWIGYTRRVLVSLCLTLLGSTWRSEQGGRSLGWYVQRLDFAPTAPLNRQSAEEHEQDLIVLTALLDCMVNLSIVVFAPRSVRYRSIPLSPAVLQALCRRGPSLRVIHWVNDRLEPSDSDIRDLFTSAPNLRMFSSQREISLADTLACSGIPTMHSLTTLSLFTVQERNDCTESIHTHFPALRHIVVRCHASESADAWRRFLAFVGTTLQSIHLKPYRNFGERDDITSGLQEKTTIVTQMCPQLQRFTLSLPGWHLLRVDFDLPPPIVTINGRTQNPDCAFRHVWNALACISQRTPTLQVVQFIGREDSLLLQTRFRDKLRHGLALLPYLRVQNHLGEPFDRPS</sequence>
<protein>
    <recommendedName>
        <fullName evidence="3">F-box domain-containing protein</fullName>
    </recommendedName>
</protein>
<evidence type="ECO:0008006" key="3">
    <source>
        <dbReference type="Google" id="ProtNLM"/>
    </source>
</evidence>
<dbReference type="Gene3D" id="3.80.10.10">
    <property type="entry name" value="Ribonuclease Inhibitor"/>
    <property type="match status" value="1"/>
</dbReference>
<dbReference type="InterPro" id="IPR032675">
    <property type="entry name" value="LRR_dom_sf"/>
</dbReference>
<organism evidence="1 2">
    <name type="scientific">Coniophora puteana (strain RWD-64-598)</name>
    <name type="common">Brown rot fungus</name>
    <dbReference type="NCBI Taxonomy" id="741705"/>
    <lineage>
        <taxon>Eukaryota</taxon>
        <taxon>Fungi</taxon>
        <taxon>Dikarya</taxon>
        <taxon>Basidiomycota</taxon>
        <taxon>Agaricomycotina</taxon>
        <taxon>Agaricomycetes</taxon>
        <taxon>Agaricomycetidae</taxon>
        <taxon>Boletales</taxon>
        <taxon>Coniophorineae</taxon>
        <taxon>Coniophoraceae</taxon>
        <taxon>Coniophora</taxon>
    </lineage>
</organism>
<proteinExistence type="predicted"/>
<dbReference type="GeneID" id="19203283"/>
<dbReference type="Proteomes" id="UP000053558">
    <property type="component" value="Unassembled WGS sequence"/>
</dbReference>
<keyword evidence="2" id="KW-1185">Reference proteome</keyword>
<comment type="caution">
    <text evidence="1">The sequence shown here is derived from an EMBL/GenBank/DDBJ whole genome shotgun (WGS) entry which is preliminary data.</text>
</comment>
<evidence type="ECO:0000313" key="2">
    <source>
        <dbReference type="Proteomes" id="UP000053558"/>
    </source>
</evidence>